<gene>
    <name evidence="1" type="ORF">LCGC14_0094560</name>
</gene>
<comment type="caution">
    <text evidence="1">The sequence shown here is derived from an EMBL/GenBank/DDBJ whole genome shotgun (WGS) entry which is preliminary data.</text>
</comment>
<proteinExistence type="predicted"/>
<accession>A0A0F9VEE9</accession>
<dbReference type="AlphaFoldDB" id="A0A0F9VEE9"/>
<organism evidence="1">
    <name type="scientific">marine sediment metagenome</name>
    <dbReference type="NCBI Taxonomy" id="412755"/>
    <lineage>
        <taxon>unclassified sequences</taxon>
        <taxon>metagenomes</taxon>
        <taxon>ecological metagenomes</taxon>
    </lineage>
</organism>
<dbReference type="EMBL" id="LAZR01000026">
    <property type="protein sequence ID" value="KKO03531.1"/>
    <property type="molecule type" value="Genomic_DNA"/>
</dbReference>
<dbReference type="PROSITE" id="PS51257">
    <property type="entry name" value="PROKAR_LIPOPROTEIN"/>
    <property type="match status" value="1"/>
</dbReference>
<reference evidence="1" key="1">
    <citation type="journal article" date="2015" name="Nature">
        <title>Complex archaea that bridge the gap between prokaryotes and eukaryotes.</title>
        <authorList>
            <person name="Spang A."/>
            <person name="Saw J.H."/>
            <person name="Jorgensen S.L."/>
            <person name="Zaremba-Niedzwiedzka K."/>
            <person name="Martijn J."/>
            <person name="Lind A.E."/>
            <person name="van Eijk R."/>
            <person name="Schleper C."/>
            <person name="Guy L."/>
            <person name="Ettema T.J."/>
        </authorList>
    </citation>
    <scope>NUCLEOTIDE SEQUENCE</scope>
</reference>
<sequence length="150" mass="16108">MRHTLILTILLAVAASIGCQHELDLPQGFVKADAGWEYDIRGVSADGVVIGLRSEENPDEGNLAFWSQAIKIELTQRRGYVLVTTDDVSSATGEAGELMTFSAKKGMGEWAYMVAVFVPGRAVLVAEAGGPAKVFLSRQKAIKEALLTAR</sequence>
<evidence type="ECO:0000313" key="1">
    <source>
        <dbReference type="EMBL" id="KKO03531.1"/>
    </source>
</evidence>
<protein>
    <submittedName>
        <fullName evidence="1">Uncharacterized protein</fullName>
    </submittedName>
</protein>
<name>A0A0F9VEE9_9ZZZZ</name>